<feature type="transmembrane region" description="Helical" evidence="7">
    <location>
        <begin position="27"/>
        <end position="53"/>
    </location>
</feature>
<dbReference type="GO" id="GO:0005886">
    <property type="term" value="C:plasma membrane"/>
    <property type="evidence" value="ECO:0007669"/>
    <property type="project" value="UniProtKB-SubCell"/>
</dbReference>
<evidence type="ECO:0000256" key="5">
    <source>
        <dbReference type="ARBA" id="ARBA00022989"/>
    </source>
</evidence>
<keyword evidence="6 7" id="KW-0472">Membrane</keyword>
<gene>
    <name evidence="9" type="ORF">GPL26_19755</name>
</gene>
<evidence type="ECO:0000313" key="9">
    <source>
        <dbReference type="EMBL" id="MBT9811857.1"/>
    </source>
</evidence>
<dbReference type="AlphaFoldDB" id="A0AA41K7R2"/>
<evidence type="ECO:0000313" key="10">
    <source>
        <dbReference type="Proteomes" id="UP000708338"/>
    </source>
</evidence>
<evidence type="ECO:0000259" key="8">
    <source>
        <dbReference type="PROSITE" id="PS50928"/>
    </source>
</evidence>
<feature type="transmembrane region" description="Helical" evidence="7">
    <location>
        <begin position="280"/>
        <end position="299"/>
    </location>
</feature>
<keyword evidence="2 7" id="KW-0813">Transport</keyword>
<feature type="domain" description="ABC transmembrane type-1" evidence="8">
    <location>
        <begin position="86"/>
        <end position="301"/>
    </location>
</feature>
<dbReference type="InterPro" id="IPR000515">
    <property type="entry name" value="MetI-like"/>
</dbReference>
<dbReference type="InterPro" id="IPR050809">
    <property type="entry name" value="UgpAE/MalFG_permease"/>
</dbReference>
<name>A0AA41K7R2_9FIRM</name>
<evidence type="ECO:0000256" key="6">
    <source>
        <dbReference type="ARBA" id="ARBA00023136"/>
    </source>
</evidence>
<evidence type="ECO:0000256" key="7">
    <source>
        <dbReference type="RuleBase" id="RU363032"/>
    </source>
</evidence>
<dbReference type="SUPFAM" id="SSF161098">
    <property type="entry name" value="MetI-like"/>
    <property type="match status" value="1"/>
</dbReference>
<dbReference type="GO" id="GO:0055085">
    <property type="term" value="P:transmembrane transport"/>
    <property type="evidence" value="ECO:0007669"/>
    <property type="project" value="InterPro"/>
</dbReference>
<keyword evidence="5 7" id="KW-1133">Transmembrane helix</keyword>
<dbReference type="RefSeq" id="WP_007858652.1">
    <property type="nucleotide sequence ID" value="NZ_CABJDD010000002.1"/>
</dbReference>
<feature type="transmembrane region" description="Helical" evidence="7">
    <location>
        <begin position="90"/>
        <end position="111"/>
    </location>
</feature>
<dbReference type="PROSITE" id="PS50928">
    <property type="entry name" value="ABC_TM1"/>
    <property type="match status" value="1"/>
</dbReference>
<dbReference type="CDD" id="cd06261">
    <property type="entry name" value="TM_PBP2"/>
    <property type="match status" value="1"/>
</dbReference>
<dbReference type="PANTHER" id="PTHR43227:SF11">
    <property type="entry name" value="BLL4140 PROTEIN"/>
    <property type="match status" value="1"/>
</dbReference>
<comment type="similarity">
    <text evidence="7">Belongs to the binding-protein-dependent transport system permease family.</text>
</comment>
<dbReference type="Gene3D" id="1.10.3720.10">
    <property type="entry name" value="MetI-like"/>
    <property type="match status" value="1"/>
</dbReference>
<proteinExistence type="inferred from homology"/>
<dbReference type="InterPro" id="IPR035906">
    <property type="entry name" value="MetI-like_sf"/>
</dbReference>
<evidence type="ECO:0000256" key="3">
    <source>
        <dbReference type="ARBA" id="ARBA00022475"/>
    </source>
</evidence>
<feature type="transmembrane region" description="Helical" evidence="7">
    <location>
        <begin position="220"/>
        <end position="244"/>
    </location>
</feature>
<dbReference type="Proteomes" id="UP000708338">
    <property type="component" value="Unassembled WGS sequence"/>
</dbReference>
<feature type="transmembrane region" description="Helical" evidence="7">
    <location>
        <begin position="177"/>
        <end position="199"/>
    </location>
</feature>
<protein>
    <submittedName>
        <fullName evidence="9">ABC transporter permease subunit</fullName>
    </submittedName>
</protein>
<accession>A0AA41K7R2</accession>
<feature type="transmembrane region" description="Helical" evidence="7">
    <location>
        <begin position="131"/>
        <end position="157"/>
    </location>
</feature>
<evidence type="ECO:0000256" key="1">
    <source>
        <dbReference type="ARBA" id="ARBA00004651"/>
    </source>
</evidence>
<organism evidence="9 10">
    <name type="scientific">Enterocloster citroniae</name>
    <dbReference type="NCBI Taxonomy" id="358743"/>
    <lineage>
        <taxon>Bacteria</taxon>
        <taxon>Bacillati</taxon>
        <taxon>Bacillota</taxon>
        <taxon>Clostridia</taxon>
        <taxon>Lachnospirales</taxon>
        <taxon>Lachnospiraceae</taxon>
        <taxon>Enterocloster</taxon>
    </lineage>
</organism>
<evidence type="ECO:0000256" key="4">
    <source>
        <dbReference type="ARBA" id="ARBA00022692"/>
    </source>
</evidence>
<sequence>MNKGITDKHEVRENGWLKRGFRHSWQLYVLLLPSLIWLAAFMYGPMYGLLIAFKDYRAADGIMGSHWAGLKYFKQFFSTNIARQVISNTLILSLQQLAISFPIPIVFALMVNQITQKHFRKFVQTVSYAPYFVSAVVIVSIMQVILAPGTGFVNILIQNMGSRPLMFMSRPEYFRPLYIISGIWQMMGFNAIIYIAALAGISPDYYEAAIMDGASKLKRILYIDIPLILPTIIIMLILAVGQLMTIGYEKAYLMQAGSNLATSEIISTYVYKSGLLKAQYSFATAVGLFNSVVNFILLASTNFISKKTTDISLF</sequence>
<comment type="caution">
    <text evidence="9">The sequence shown here is derived from an EMBL/GenBank/DDBJ whole genome shotgun (WGS) entry which is preliminary data.</text>
</comment>
<evidence type="ECO:0000256" key="2">
    <source>
        <dbReference type="ARBA" id="ARBA00022448"/>
    </source>
</evidence>
<keyword evidence="4 7" id="KW-0812">Transmembrane</keyword>
<comment type="subcellular location">
    <subcellularLocation>
        <location evidence="1 7">Cell membrane</location>
        <topology evidence="1 7">Multi-pass membrane protein</topology>
    </subcellularLocation>
</comment>
<reference evidence="9" key="1">
    <citation type="journal article" date="2021" name="Gut Microbes">
        <title>A synthetic consortium of 100 gut commensals modulates the composition and function in a colon model of the microbiome of elderly subjects.</title>
        <authorList>
            <person name="Perez M."/>
            <person name="Ntemiri A."/>
            <person name="Tan H."/>
            <person name="Harris H.M.B."/>
            <person name="Roager H.M."/>
            <person name="Ribiere C."/>
            <person name="O'Toole P.W."/>
        </authorList>
    </citation>
    <scope>NUCLEOTIDE SEQUENCE</scope>
    <source>
        <strain evidence="9">MCC335</strain>
    </source>
</reference>
<keyword evidence="3" id="KW-1003">Cell membrane</keyword>
<dbReference type="Pfam" id="PF00528">
    <property type="entry name" value="BPD_transp_1"/>
    <property type="match status" value="1"/>
</dbReference>
<dbReference type="EMBL" id="WQPS01000034">
    <property type="protein sequence ID" value="MBT9811857.1"/>
    <property type="molecule type" value="Genomic_DNA"/>
</dbReference>
<dbReference type="PANTHER" id="PTHR43227">
    <property type="entry name" value="BLL4140 PROTEIN"/>
    <property type="match status" value="1"/>
</dbReference>